<name>A0A0K2VC57_LEPSM</name>
<proteinExistence type="predicted"/>
<evidence type="ECO:0000313" key="1">
    <source>
        <dbReference type="EMBL" id="CDW47772.1"/>
    </source>
</evidence>
<organism evidence="1">
    <name type="scientific">Lepeophtheirus salmonis</name>
    <name type="common">Salmon louse</name>
    <name type="synonym">Caligus salmonis</name>
    <dbReference type="NCBI Taxonomy" id="72036"/>
    <lineage>
        <taxon>Eukaryota</taxon>
        <taxon>Metazoa</taxon>
        <taxon>Ecdysozoa</taxon>
        <taxon>Arthropoda</taxon>
        <taxon>Crustacea</taxon>
        <taxon>Multicrustacea</taxon>
        <taxon>Hexanauplia</taxon>
        <taxon>Copepoda</taxon>
        <taxon>Siphonostomatoida</taxon>
        <taxon>Caligidae</taxon>
        <taxon>Lepeophtheirus</taxon>
    </lineage>
</organism>
<sequence length="66" mass="8029">MAWCCLIEYNTLSIDQFSRLLVYHLLQFGQLLTIKVRIECFTRWEQLLVDYFFTILPKAEQSLLRR</sequence>
<protein>
    <submittedName>
        <fullName evidence="1">Uncharacterized protein</fullName>
    </submittedName>
</protein>
<accession>A0A0K2VC57</accession>
<dbReference type="EMBL" id="HACA01030411">
    <property type="protein sequence ID" value="CDW47772.1"/>
    <property type="molecule type" value="Transcribed_RNA"/>
</dbReference>
<dbReference type="AlphaFoldDB" id="A0A0K2VC57"/>
<reference evidence="1" key="1">
    <citation type="submission" date="2014-05" db="EMBL/GenBank/DDBJ databases">
        <authorList>
            <person name="Chronopoulou M."/>
        </authorList>
    </citation>
    <scope>NUCLEOTIDE SEQUENCE</scope>
    <source>
        <tissue evidence="1">Whole organism</tissue>
    </source>
</reference>